<name>A0AAV1HYB5_9CHLO</name>
<feature type="compositionally biased region" description="Pro residues" evidence="1">
    <location>
        <begin position="144"/>
        <end position="156"/>
    </location>
</feature>
<dbReference type="AlphaFoldDB" id="A0AAV1HYB5"/>
<protein>
    <recommendedName>
        <fullName evidence="3">LysM domain-containing protein</fullName>
    </recommendedName>
</protein>
<evidence type="ECO:0000259" key="3">
    <source>
        <dbReference type="Pfam" id="PF01476"/>
    </source>
</evidence>
<feature type="compositionally biased region" description="Low complexity" evidence="1">
    <location>
        <begin position="101"/>
        <end position="111"/>
    </location>
</feature>
<sequence>MYAKTSTSLLVCLTAPSVLCQNSCIPPYTVVSGDTLYSIWQRVGQATSWDTFSTSVCLENNPSYTDGQTCVKALGDPNSGLMPVGRQLTFNSVCNSGATTNQATAQTPQAQSNPPLIIPAGQSPSPTPVTPNAPMIIPAGQSPSPSPVTPQTPPVVPAGQSPSPSPVTPQVPTNTTNNTPVPSPSGKIVPTDLCPALYFRGIGTPVDHCGDGLMRIGALCYPGSKPMGCPPTREYLRGLCYTPCNATYHEHVSEWCQRNNDDCT</sequence>
<keyword evidence="5" id="KW-1185">Reference proteome</keyword>
<keyword evidence="2" id="KW-0732">Signal</keyword>
<reference evidence="4 5" key="1">
    <citation type="submission" date="2023-10" db="EMBL/GenBank/DDBJ databases">
        <authorList>
            <person name="Maclean D."/>
            <person name="Macfadyen A."/>
        </authorList>
    </citation>
    <scope>NUCLEOTIDE SEQUENCE [LARGE SCALE GENOMIC DNA]</scope>
</reference>
<dbReference type="Pfam" id="PF01476">
    <property type="entry name" value="LysM"/>
    <property type="match status" value="1"/>
</dbReference>
<evidence type="ECO:0000256" key="1">
    <source>
        <dbReference type="SAM" id="MobiDB-lite"/>
    </source>
</evidence>
<feature type="chain" id="PRO_5043326143" description="LysM domain-containing protein" evidence="2">
    <location>
        <begin position="21"/>
        <end position="264"/>
    </location>
</feature>
<accession>A0AAV1HYB5</accession>
<feature type="domain" description="LysM" evidence="3">
    <location>
        <begin position="28"/>
        <end position="44"/>
    </location>
</feature>
<feature type="compositionally biased region" description="Low complexity" evidence="1">
    <location>
        <begin position="170"/>
        <end position="180"/>
    </location>
</feature>
<gene>
    <name evidence="4" type="ORF">CVIRNUC_003326</name>
</gene>
<organism evidence="4 5">
    <name type="scientific">Coccomyxa viridis</name>
    <dbReference type="NCBI Taxonomy" id="1274662"/>
    <lineage>
        <taxon>Eukaryota</taxon>
        <taxon>Viridiplantae</taxon>
        <taxon>Chlorophyta</taxon>
        <taxon>core chlorophytes</taxon>
        <taxon>Trebouxiophyceae</taxon>
        <taxon>Trebouxiophyceae incertae sedis</taxon>
        <taxon>Coccomyxaceae</taxon>
        <taxon>Coccomyxa</taxon>
    </lineage>
</organism>
<dbReference type="CDD" id="cd00118">
    <property type="entry name" value="LysM"/>
    <property type="match status" value="1"/>
</dbReference>
<dbReference type="EMBL" id="CAUYUE010000004">
    <property type="protein sequence ID" value="CAK0766117.1"/>
    <property type="molecule type" value="Genomic_DNA"/>
</dbReference>
<comment type="caution">
    <text evidence="4">The sequence shown here is derived from an EMBL/GenBank/DDBJ whole genome shotgun (WGS) entry which is preliminary data.</text>
</comment>
<evidence type="ECO:0000313" key="5">
    <source>
        <dbReference type="Proteomes" id="UP001314263"/>
    </source>
</evidence>
<dbReference type="Proteomes" id="UP001314263">
    <property type="component" value="Unassembled WGS sequence"/>
</dbReference>
<dbReference type="InterPro" id="IPR018392">
    <property type="entry name" value="LysM"/>
</dbReference>
<feature type="region of interest" description="Disordered" evidence="1">
    <location>
        <begin position="101"/>
        <end position="187"/>
    </location>
</feature>
<proteinExistence type="predicted"/>
<evidence type="ECO:0000313" key="4">
    <source>
        <dbReference type="EMBL" id="CAK0766117.1"/>
    </source>
</evidence>
<evidence type="ECO:0000256" key="2">
    <source>
        <dbReference type="SAM" id="SignalP"/>
    </source>
</evidence>
<feature type="signal peptide" evidence="2">
    <location>
        <begin position="1"/>
        <end position="20"/>
    </location>
</feature>